<organism evidence="1 2">
    <name type="scientific">Lactobacillus equicursoris</name>
    <dbReference type="NCBI Taxonomy" id="420645"/>
    <lineage>
        <taxon>Bacteria</taxon>
        <taxon>Bacillati</taxon>
        <taxon>Bacillota</taxon>
        <taxon>Bacilli</taxon>
        <taxon>Lactobacillales</taxon>
        <taxon>Lactobacillaceae</taxon>
        <taxon>Lactobacillus</taxon>
    </lineage>
</organism>
<dbReference type="SUPFAM" id="SSF56784">
    <property type="entry name" value="HAD-like"/>
    <property type="match status" value="1"/>
</dbReference>
<dbReference type="PANTHER" id="PTHR10000:SF55">
    <property type="entry name" value="5-AMINO-6-(5-PHOSPHO-D-RIBITYLAMINO)URACIL PHOSPHATASE YCSE"/>
    <property type="match status" value="1"/>
</dbReference>
<dbReference type="InterPro" id="IPR000150">
    <property type="entry name" value="Cof"/>
</dbReference>
<dbReference type="CDD" id="cd07516">
    <property type="entry name" value="HAD_Pase"/>
    <property type="match status" value="1"/>
</dbReference>
<dbReference type="Gene3D" id="3.30.1240.10">
    <property type="match status" value="1"/>
</dbReference>
<dbReference type="SFLD" id="SFLDG01144">
    <property type="entry name" value="C2.B.4:_PGP_Like"/>
    <property type="match status" value="1"/>
</dbReference>
<dbReference type="PROSITE" id="PS01228">
    <property type="entry name" value="COF_1"/>
    <property type="match status" value="1"/>
</dbReference>
<sequence length="295" mass="31717">MIKLIACDLDGTLLNSSMEVSSANVQAIKRAQENGIEFMVASGRAPHESQPMIQEYGIQCGYINLNGGLVFDTEGNLIVKNPIDLDVAKKICRLLKKENFYFEVVTGDHVYSDDLSKRITNVAHLMVELNPQLTFKEAVLVSASKPAIVSIQQVPSYEDLLAEPGVEVMKILVFDSRGQWAFTDVIKEINALADLSITSSAADNIEINAKSAQKGQSLMDYAAAKGLKPEEVAAIGDNLNDESMIVAAGTGVAMGNGVPQIKKVASFVTKTNNEDGVAWAIDKIIADNAKEQAGA</sequence>
<dbReference type="GO" id="GO:0005829">
    <property type="term" value="C:cytosol"/>
    <property type="evidence" value="ECO:0007669"/>
    <property type="project" value="TreeGrafter"/>
</dbReference>
<dbReference type="EMBL" id="VUMW01000030">
    <property type="protein sequence ID" value="MST80464.1"/>
    <property type="molecule type" value="Genomic_DNA"/>
</dbReference>
<dbReference type="AlphaFoldDB" id="A0A844FP99"/>
<evidence type="ECO:0000313" key="1">
    <source>
        <dbReference type="EMBL" id="MST80464.1"/>
    </source>
</evidence>
<dbReference type="PANTHER" id="PTHR10000">
    <property type="entry name" value="PHOSPHOSERINE PHOSPHATASE"/>
    <property type="match status" value="1"/>
</dbReference>
<dbReference type="Pfam" id="PF08282">
    <property type="entry name" value="Hydrolase_3"/>
    <property type="match status" value="1"/>
</dbReference>
<dbReference type="RefSeq" id="WP_154487329.1">
    <property type="nucleotide sequence ID" value="NZ_VUMW01000030.1"/>
</dbReference>
<dbReference type="GO" id="GO:0000287">
    <property type="term" value="F:magnesium ion binding"/>
    <property type="evidence" value="ECO:0007669"/>
    <property type="project" value="TreeGrafter"/>
</dbReference>
<evidence type="ECO:0000313" key="2">
    <source>
        <dbReference type="Proteomes" id="UP000452141"/>
    </source>
</evidence>
<accession>A0A844FP99</accession>
<dbReference type="NCBIfam" id="TIGR00099">
    <property type="entry name" value="Cof-subfamily"/>
    <property type="match status" value="1"/>
</dbReference>
<proteinExistence type="predicted"/>
<gene>
    <name evidence="1" type="ORF">FYJ61_08435</name>
</gene>
<dbReference type="Proteomes" id="UP000452141">
    <property type="component" value="Unassembled WGS sequence"/>
</dbReference>
<dbReference type="Gene3D" id="3.40.50.1000">
    <property type="entry name" value="HAD superfamily/HAD-like"/>
    <property type="match status" value="1"/>
</dbReference>
<name>A0A844FP99_9LACO</name>
<dbReference type="GO" id="GO:0016791">
    <property type="term" value="F:phosphatase activity"/>
    <property type="evidence" value="ECO:0007669"/>
    <property type="project" value="UniProtKB-ARBA"/>
</dbReference>
<dbReference type="SFLD" id="SFLDS00003">
    <property type="entry name" value="Haloacid_Dehalogenase"/>
    <property type="match status" value="1"/>
</dbReference>
<dbReference type="InterPro" id="IPR023214">
    <property type="entry name" value="HAD_sf"/>
</dbReference>
<protein>
    <submittedName>
        <fullName evidence="1">HAD family phosphatase</fullName>
    </submittedName>
</protein>
<dbReference type="PROSITE" id="PS01229">
    <property type="entry name" value="COF_2"/>
    <property type="match status" value="1"/>
</dbReference>
<dbReference type="NCBIfam" id="TIGR01484">
    <property type="entry name" value="HAD-SF-IIB"/>
    <property type="match status" value="1"/>
</dbReference>
<dbReference type="SFLD" id="SFLDG01140">
    <property type="entry name" value="C2.B:_Phosphomannomutase_and_P"/>
    <property type="match status" value="1"/>
</dbReference>
<reference evidence="1 2" key="1">
    <citation type="submission" date="2019-08" db="EMBL/GenBank/DDBJ databases">
        <title>In-depth cultivation of the pig gut microbiome towards novel bacterial diversity and tailored functional studies.</title>
        <authorList>
            <person name="Wylensek D."/>
            <person name="Hitch T.C.A."/>
            <person name="Clavel T."/>
        </authorList>
    </citation>
    <scope>NUCLEOTIDE SEQUENCE [LARGE SCALE GENOMIC DNA]</scope>
    <source>
        <strain evidence="1 2">WCA-470BD-2E</strain>
    </source>
</reference>
<comment type="caution">
    <text evidence="1">The sequence shown here is derived from an EMBL/GenBank/DDBJ whole genome shotgun (WGS) entry which is preliminary data.</text>
</comment>
<dbReference type="InterPro" id="IPR036412">
    <property type="entry name" value="HAD-like_sf"/>
</dbReference>
<dbReference type="InterPro" id="IPR006379">
    <property type="entry name" value="HAD-SF_hydro_IIB"/>
</dbReference>